<keyword evidence="2" id="KW-1185">Reference proteome</keyword>
<organism evidence="1 2">
    <name type="scientific">Planobispora longispora</name>
    <dbReference type="NCBI Taxonomy" id="28887"/>
    <lineage>
        <taxon>Bacteria</taxon>
        <taxon>Bacillati</taxon>
        <taxon>Actinomycetota</taxon>
        <taxon>Actinomycetes</taxon>
        <taxon>Streptosporangiales</taxon>
        <taxon>Streptosporangiaceae</taxon>
        <taxon>Planobispora</taxon>
    </lineage>
</organism>
<reference evidence="1 2" key="1">
    <citation type="submission" date="2021-01" db="EMBL/GenBank/DDBJ databases">
        <title>Whole genome shotgun sequence of Planobispora longispora NBRC 13918.</title>
        <authorList>
            <person name="Komaki H."/>
            <person name="Tamura T."/>
        </authorList>
    </citation>
    <scope>NUCLEOTIDE SEQUENCE [LARGE SCALE GENOMIC DNA]</scope>
    <source>
        <strain evidence="1 2">NBRC 13918</strain>
    </source>
</reference>
<evidence type="ECO:0000313" key="1">
    <source>
        <dbReference type="EMBL" id="GIH78382.1"/>
    </source>
</evidence>
<gene>
    <name evidence="1" type="ORF">Plo01_48110</name>
</gene>
<dbReference type="AlphaFoldDB" id="A0A8J3RMH9"/>
<accession>A0A8J3RMH9</accession>
<dbReference type="Proteomes" id="UP000616724">
    <property type="component" value="Unassembled WGS sequence"/>
</dbReference>
<comment type="caution">
    <text evidence="1">The sequence shown here is derived from an EMBL/GenBank/DDBJ whole genome shotgun (WGS) entry which is preliminary data.</text>
</comment>
<proteinExistence type="predicted"/>
<name>A0A8J3RMH9_9ACTN</name>
<sequence>MATPPNPGHTNVSTGPGQLHAATDVDLMTTYVGGTRECVAAVVADEGLEAMEITVDQSGSKRSHVVRPSS</sequence>
<dbReference type="EMBL" id="BOOH01000039">
    <property type="protein sequence ID" value="GIH78382.1"/>
    <property type="molecule type" value="Genomic_DNA"/>
</dbReference>
<evidence type="ECO:0000313" key="2">
    <source>
        <dbReference type="Proteomes" id="UP000616724"/>
    </source>
</evidence>
<protein>
    <submittedName>
        <fullName evidence="1">Uncharacterized protein</fullName>
    </submittedName>
</protein>